<evidence type="ECO:0000313" key="1">
    <source>
        <dbReference type="EMBL" id="VDM29162.1"/>
    </source>
</evidence>
<organism evidence="1">
    <name type="scientific">Toxocara canis</name>
    <name type="common">Canine roundworm</name>
    <dbReference type="NCBI Taxonomy" id="6265"/>
    <lineage>
        <taxon>Eukaryota</taxon>
        <taxon>Metazoa</taxon>
        <taxon>Ecdysozoa</taxon>
        <taxon>Nematoda</taxon>
        <taxon>Chromadorea</taxon>
        <taxon>Rhabditida</taxon>
        <taxon>Spirurina</taxon>
        <taxon>Ascaridomorpha</taxon>
        <taxon>Ascaridoidea</taxon>
        <taxon>Toxocaridae</taxon>
        <taxon>Toxocara</taxon>
    </lineage>
</organism>
<dbReference type="AlphaFoldDB" id="A0A3P7H4L4"/>
<proteinExistence type="predicted"/>
<protein>
    <submittedName>
        <fullName evidence="1">Uncharacterized protein</fullName>
    </submittedName>
</protein>
<accession>A0A3P7H4L4</accession>
<name>A0A3P7H4L4_TOXCA</name>
<dbReference type="EMBL" id="UYWY01004420">
    <property type="protein sequence ID" value="VDM29162.1"/>
    <property type="molecule type" value="Genomic_DNA"/>
</dbReference>
<sequence length="138" mass="15631">MPSLDNAVLAKVYYTQLWDLNSNQEGIIVQEDLIREAVVQNVYNGLTTEQFQFVSGNFCRRKTNLTGVKRTVLAHGNLWTTNVKFKKSLLGRASTEVRGILNWQYCHEGSRCVSFVSSIFKATAHSETCLLRTDCEHA</sequence>
<reference evidence="1" key="1">
    <citation type="submission" date="2018-11" db="EMBL/GenBank/DDBJ databases">
        <authorList>
            <consortium name="Pathogen Informatics"/>
        </authorList>
    </citation>
    <scope>NUCLEOTIDE SEQUENCE [LARGE SCALE GENOMIC DNA]</scope>
</reference>
<gene>
    <name evidence="1" type="ORF">TCNE_LOCUS3445</name>
</gene>